<dbReference type="OrthoDB" id="5412502at2759"/>
<dbReference type="Proteomes" id="UP000701801">
    <property type="component" value="Unassembled WGS sequence"/>
</dbReference>
<feature type="region of interest" description="Disordered" evidence="1">
    <location>
        <begin position="94"/>
        <end position="116"/>
    </location>
</feature>
<keyword evidence="2" id="KW-1133">Transmembrane helix</keyword>
<protein>
    <submittedName>
        <fullName evidence="3">Uncharacterized protein</fullName>
    </submittedName>
</protein>
<evidence type="ECO:0000256" key="2">
    <source>
        <dbReference type="SAM" id="Phobius"/>
    </source>
</evidence>
<evidence type="ECO:0000256" key="1">
    <source>
        <dbReference type="SAM" id="MobiDB-lite"/>
    </source>
</evidence>
<keyword evidence="2" id="KW-0472">Membrane</keyword>
<proteinExistence type="predicted"/>
<feature type="transmembrane region" description="Helical" evidence="2">
    <location>
        <begin position="287"/>
        <end position="305"/>
    </location>
</feature>
<feature type="transmembrane region" description="Helical" evidence="2">
    <location>
        <begin position="160"/>
        <end position="181"/>
    </location>
</feature>
<feature type="transmembrane region" description="Helical" evidence="2">
    <location>
        <begin position="264"/>
        <end position="281"/>
    </location>
</feature>
<evidence type="ECO:0000313" key="4">
    <source>
        <dbReference type="Proteomes" id="UP000701801"/>
    </source>
</evidence>
<feature type="region of interest" description="Disordered" evidence="1">
    <location>
        <begin position="407"/>
        <end position="430"/>
    </location>
</feature>
<sequence length="430" mass="47476">MSWFSTQRAGREGWSLDIVSLLAVIGEGAMESHIQPMTSSWTCILPRIMPAPQALLKASRPTRMPELPCAIAGIMNGTSPALGFKVYSIKHKDESPPVTRRTSPKESKEALSEGELPDAVEAQRVKIKRSESTLKQVQRAITNTFSKPLPHIPTRTFSPLNILSIASCLLTIGLLILAALIRDGTACIALTTISLSTSTISYASWWTPILKRRPFHGYVPAGDVAIRTREGAILIIHCNENIARELYTGTEECHYAVSTSTHRLLVGTGTFLFMLSVALLGNCDFPMQAAIGGSYMLLNGLFWLISLANKKRFWDLGIYVVEERTPGDAQNAHVSTGGGKEGVACFTRSMWYAIRETGRVDWVRRMGAAPDTPEWDAWLREAEEDAKKGNRGWEAVRRRGELFEGVSAREQQGSHSHSMNYGVGRSQMIK</sequence>
<comment type="caution">
    <text evidence="3">The sequence shown here is derived from an EMBL/GenBank/DDBJ whole genome shotgun (WGS) entry which is preliminary data.</text>
</comment>
<gene>
    <name evidence="3" type="ORF">HYALB_00002420</name>
</gene>
<keyword evidence="2" id="KW-0812">Transmembrane</keyword>
<accession>A0A9N9Q5Q8</accession>
<dbReference type="EMBL" id="CAJVRM010000162">
    <property type="protein sequence ID" value="CAG8976139.1"/>
    <property type="molecule type" value="Genomic_DNA"/>
</dbReference>
<name>A0A9N9Q5Q8_9HELO</name>
<dbReference type="AlphaFoldDB" id="A0A9N9Q5Q8"/>
<keyword evidence="4" id="KW-1185">Reference proteome</keyword>
<feature type="compositionally biased region" description="Polar residues" evidence="1">
    <location>
        <begin position="409"/>
        <end position="419"/>
    </location>
</feature>
<evidence type="ECO:0000313" key="3">
    <source>
        <dbReference type="EMBL" id="CAG8976139.1"/>
    </source>
</evidence>
<organism evidence="3 4">
    <name type="scientific">Hymenoscyphus albidus</name>
    <dbReference type="NCBI Taxonomy" id="595503"/>
    <lineage>
        <taxon>Eukaryota</taxon>
        <taxon>Fungi</taxon>
        <taxon>Dikarya</taxon>
        <taxon>Ascomycota</taxon>
        <taxon>Pezizomycotina</taxon>
        <taxon>Leotiomycetes</taxon>
        <taxon>Helotiales</taxon>
        <taxon>Helotiaceae</taxon>
        <taxon>Hymenoscyphus</taxon>
    </lineage>
</organism>
<reference evidence="3" key="1">
    <citation type="submission" date="2021-07" db="EMBL/GenBank/DDBJ databases">
        <authorList>
            <person name="Durling M."/>
        </authorList>
    </citation>
    <scope>NUCLEOTIDE SEQUENCE</scope>
</reference>
<feature type="transmembrane region" description="Helical" evidence="2">
    <location>
        <begin position="187"/>
        <end position="206"/>
    </location>
</feature>